<accession>A0A974CKW4</accession>
<organism evidence="1 2">
    <name type="scientific">Xenopus laevis</name>
    <name type="common">African clawed frog</name>
    <dbReference type="NCBI Taxonomy" id="8355"/>
    <lineage>
        <taxon>Eukaryota</taxon>
        <taxon>Metazoa</taxon>
        <taxon>Chordata</taxon>
        <taxon>Craniata</taxon>
        <taxon>Vertebrata</taxon>
        <taxon>Euteleostomi</taxon>
        <taxon>Amphibia</taxon>
        <taxon>Batrachia</taxon>
        <taxon>Anura</taxon>
        <taxon>Pipoidea</taxon>
        <taxon>Pipidae</taxon>
        <taxon>Xenopodinae</taxon>
        <taxon>Xenopus</taxon>
        <taxon>Xenopus</taxon>
    </lineage>
</organism>
<evidence type="ECO:0000313" key="1">
    <source>
        <dbReference type="EMBL" id="OCT74066.1"/>
    </source>
</evidence>
<sequence length="77" mass="8903">MIQQYWDNVSSLINKLIPAPVQKDIKNLSTRTTYSQLNQTVPKTSELCTHFSQAVNHQELEIFYPSNYCRSATKNLL</sequence>
<reference evidence="2" key="1">
    <citation type="journal article" date="2016" name="Nature">
        <title>Genome evolution in the allotetraploid frog Xenopus laevis.</title>
        <authorList>
            <person name="Session A.M."/>
            <person name="Uno Y."/>
            <person name="Kwon T."/>
            <person name="Chapman J.A."/>
            <person name="Toyoda A."/>
            <person name="Takahashi S."/>
            <person name="Fukui A."/>
            <person name="Hikosaka A."/>
            <person name="Suzuki A."/>
            <person name="Kondo M."/>
            <person name="van Heeringen S.J."/>
            <person name="Quigley I."/>
            <person name="Heinz S."/>
            <person name="Ogino H."/>
            <person name="Ochi H."/>
            <person name="Hellsten U."/>
            <person name="Lyons J.B."/>
            <person name="Simakov O."/>
            <person name="Putnam N."/>
            <person name="Stites J."/>
            <person name="Kuroki Y."/>
            <person name="Tanaka T."/>
            <person name="Michiue T."/>
            <person name="Watanabe M."/>
            <person name="Bogdanovic O."/>
            <person name="Lister R."/>
            <person name="Georgiou G."/>
            <person name="Paranjpe S.S."/>
            <person name="van Kruijsbergen I."/>
            <person name="Shu S."/>
            <person name="Carlson J."/>
            <person name="Kinoshita T."/>
            <person name="Ohta Y."/>
            <person name="Mawaribuchi S."/>
            <person name="Jenkins J."/>
            <person name="Grimwood J."/>
            <person name="Schmutz J."/>
            <person name="Mitros T."/>
            <person name="Mozaffari S.V."/>
            <person name="Suzuki Y."/>
            <person name="Haramoto Y."/>
            <person name="Yamamoto T.S."/>
            <person name="Takagi C."/>
            <person name="Heald R."/>
            <person name="Miller K."/>
            <person name="Haudenschild C."/>
            <person name="Kitzman J."/>
            <person name="Nakayama T."/>
            <person name="Izutsu Y."/>
            <person name="Robert J."/>
            <person name="Fortriede J."/>
            <person name="Burns K."/>
            <person name="Lotay V."/>
            <person name="Karimi K."/>
            <person name="Yasuoka Y."/>
            <person name="Dichmann D.S."/>
            <person name="Flajnik M.F."/>
            <person name="Houston D.W."/>
            <person name="Shendure J."/>
            <person name="DuPasquier L."/>
            <person name="Vize P.D."/>
            <person name="Zorn A.M."/>
            <person name="Ito M."/>
            <person name="Marcotte E.M."/>
            <person name="Wallingford J.B."/>
            <person name="Ito Y."/>
            <person name="Asashima M."/>
            <person name="Ueno N."/>
            <person name="Matsuda Y."/>
            <person name="Veenstra G.J."/>
            <person name="Fujiyama A."/>
            <person name="Harland R.M."/>
            <person name="Taira M."/>
            <person name="Rokhsar D.S."/>
        </authorList>
    </citation>
    <scope>NUCLEOTIDE SEQUENCE [LARGE SCALE GENOMIC DNA]</scope>
    <source>
        <strain evidence="2">J</strain>
    </source>
</reference>
<gene>
    <name evidence="1" type="ORF">XELAEV_18033030mg</name>
</gene>
<dbReference type="Proteomes" id="UP000694892">
    <property type="component" value="Chromosome 6S"/>
</dbReference>
<proteinExistence type="predicted"/>
<dbReference type="EMBL" id="CM004477">
    <property type="protein sequence ID" value="OCT74066.1"/>
    <property type="molecule type" value="Genomic_DNA"/>
</dbReference>
<evidence type="ECO:0000313" key="2">
    <source>
        <dbReference type="Proteomes" id="UP000694892"/>
    </source>
</evidence>
<dbReference type="AlphaFoldDB" id="A0A974CKW4"/>
<protein>
    <submittedName>
        <fullName evidence="1">Uncharacterized protein</fullName>
    </submittedName>
</protein>
<name>A0A974CKW4_XENLA</name>